<dbReference type="Pfam" id="PF22578">
    <property type="entry name" value="GGR_cat"/>
    <property type="match status" value="1"/>
</dbReference>
<feature type="domain" description="Digeranylgeranylglycerophospholipid reductase catalytic" evidence="2">
    <location>
        <begin position="169"/>
        <end position="208"/>
    </location>
</feature>
<evidence type="ECO:0000259" key="2">
    <source>
        <dbReference type="Pfam" id="PF22578"/>
    </source>
</evidence>
<dbReference type="OrthoDB" id="417034at2"/>
<dbReference type="GO" id="GO:0071949">
    <property type="term" value="F:FAD binding"/>
    <property type="evidence" value="ECO:0007669"/>
    <property type="project" value="InterPro"/>
</dbReference>
<dbReference type="NCBIfam" id="TIGR02032">
    <property type="entry name" value="GG-red-SF"/>
    <property type="match status" value="1"/>
</dbReference>
<protein>
    <submittedName>
        <fullName evidence="3">Geranylgeranyl reductase family protein</fullName>
    </submittedName>
</protein>
<reference evidence="4" key="1">
    <citation type="submission" date="2017-08" db="EMBL/GenBank/DDBJ databases">
        <authorList>
            <person name="Varghese N."/>
            <person name="Submissions S."/>
        </authorList>
    </citation>
    <scope>NUCLEOTIDE SEQUENCE [LARGE SCALE GENOMIC DNA]</scope>
    <source>
        <strain evidence="4">JA276</strain>
    </source>
</reference>
<accession>A0A285SAS3</accession>
<dbReference type="InterPro" id="IPR054715">
    <property type="entry name" value="GGR_cat"/>
</dbReference>
<dbReference type="RefSeq" id="WP_097069385.1">
    <property type="nucleotide sequence ID" value="NZ_OBMT01000003.1"/>
</dbReference>
<dbReference type="Gene3D" id="3.50.50.60">
    <property type="entry name" value="FAD/NAD(P)-binding domain"/>
    <property type="match status" value="1"/>
</dbReference>
<dbReference type="InterPro" id="IPR050407">
    <property type="entry name" value="Geranylgeranyl_reductase"/>
</dbReference>
<dbReference type="PANTHER" id="PTHR42685:SF22">
    <property type="entry name" value="CONDITIONED MEDIUM FACTOR RECEPTOR 1"/>
    <property type="match status" value="1"/>
</dbReference>
<dbReference type="InterPro" id="IPR002938">
    <property type="entry name" value="FAD-bd"/>
</dbReference>
<dbReference type="SUPFAM" id="SSF51905">
    <property type="entry name" value="FAD/NAD(P)-binding domain"/>
    <property type="match status" value="1"/>
</dbReference>
<dbReference type="Pfam" id="PF01494">
    <property type="entry name" value="FAD_binding_3"/>
    <property type="match status" value="1"/>
</dbReference>
<feature type="domain" description="FAD-binding" evidence="1">
    <location>
        <begin position="5"/>
        <end position="154"/>
    </location>
</feature>
<evidence type="ECO:0000313" key="4">
    <source>
        <dbReference type="Proteomes" id="UP000219111"/>
    </source>
</evidence>
<evidence type="ECO:0000313" key="3">
    <source>
        <dbReference type="EMBL" id="SOC02512.1"/>
    </source>
</evidence>
<organism evidence="3 4">
    <name type="scientific">Rhodobacter maris</name>
    <dbReference type="NCBI Taxonomy" id="446682"/>
    <lineage>
        <taxon>Bacteria</taxon>
        <taxon>Pseudomonadati</taxon>
        <taxon>Pseudomonadota</taxon>
        <taxon>Alphaproteobacteria</taxon>
        <taxon>Rhodobacterales</taxon>
        <taxon>Rhodobacter group</taxon>
        <taxon>Rhodobacter</taxon>
    </lineage>
</organism>
<dbReference type="InterPro" id="IPR011777">
    <property type="entry name" value="Geranylgeranyl_Rdtase_fam"/>
</dbReference>
<dbReference type="PANTHER" id="PTHR42685">
    <property type="entry name" value="GERANYLGERANYL DIPHOSPHATE REDUCTASE"/>
    <property type="match status" value="1"/>
</dbReference>
<dbReference type="GO" id="GO:0016628">
    <property type="term" value="F:oxidoreductase activity, acting on the CH-CH group of donors, NAD or NADP as acceptor"/>
    <property type="evidence" value="ECO:0007669"/>
    <property type="project" value="InterPro"/>
</dbReference>
<dbReference type="PRINTS" id="PR00420">
    <property type="entry name" value="RNGMNOXGNASE"/>
</dbReference>
<dbReference type="InterPro" id="IPR036188">
    <property type="entry name" value="FAD/NAD-bd_sf"/>
</dbReference>
<keyword evidence="4" id="KW-1185">Reference proteome</keyword>
<proteinExistence type="predicted"/>
<sequence>MNEDLDVLVIGLGPAGASAAAAAARAGARVLAVDRRATPGDPVQCAEFVPRALGAETRALRAAAVQEIAAMESYVSGTHLRSDDFRGMMIDRAAFDAALVAEARAAGAGIVTGVALEALTEAEARLGDNRRFRARVVIGGDGPQSRVGAAVGLVNRDFCEARQITVPLRQPHDATDIFLAAEIPGGYGWLFPRGAEANLGLGVAWAERACLKPLLEALHAELVAEGRVGRQRRRLTGGMIPVGGLVGPLGHLGRLPVLLAGDAAGLTHPITGAGIASACLSGAMAGEAAAQIVAGRAGAAADYAEEIADLFGPTLRLALARRAELMAHYVTGAPDTAALRRAWVAYSDYRDAPLPSAGGSDTAAVEARIEEPA</sequence>
<dbReference type="AlphaFoldDB" id="A0A285SAS3"/>
<dbReference type="EMBL" id="OBMT01000003">
    <property type="protein sequence ID" value="SOC02512.1"/>
    <property type="molecule type" value="Genomic_DNA"/>
</dbReference>
<gene>
    <name evidence="3" type="ORF">SAMN05877831_103177</name>
</gene>
<name>A0A285SAS3_9RHOB</name>
<dbReference type="Proteomes" id="UP000219111">
    <property type="component" value="Unassembled WGS sequence"/>
</dbReference>
<evidence type="ECO:0000259" key="1">
    <source>
        <dbReference type="Pfam" id="PF01494"/>
    </source>
</evidence>